<gene>
    <name evidence="1" type="ORF">OPV22_017180</name>
</gene>
<evidence type="ECO:0000313" key="2">
    <source>
        <dbReference type="Proteomes" id="UP001222027"/>
    </source>
</evidence>
<reference evidence="1 2" key="1">
    <citation type="submission" date="2022-12" db="EMBL/GenBank/DDBJ databases">
        <title>Chromosome-scale assembly of the Ensete ventricosum genome.</title>
        <authorList>
            <person name="Dussert Y."/>
            <person name="Stocks J."/>
            <person name="Wendawek A."/>
            <person name="Woldeyes F."/>
            <person name="Nichols R.A."/>
            <person name="Borrell J.S."/>
        </authorList>
    </citation>
    <scope>NUCLEOTIDE SEQUENCE [LARGE SCALE GENOMIC DNA]</scope>
    <source>
        <strain evidence="2">cv. Maze</strain>
        <tissue evidence="1">Seeds</tissue>
    </source>
</reference>
<dbReference type="AlphaFoldDB" id="A0AAV8QZ47"/>
<protein>
    <recommendedName>
        <fullName evidence="3">Secreted protein</fullName>
    </recommendedName>
</protein>
<evidence type="ECO:0008006" key="3">
    <source>
        <dbReference type="Google" id="ProtNLM"/>
    </source>
</evidence>
<organism evidence="1 2">
    <name type="scientific">Ensete ventricosum</name>
    <name type="common">Abyssinian banana</name>
    <name type="synonym">Musa ensete</name>
    <dbReference type="NCBI Taxonomy" id="4639"/>
    <lineage>
        <taxon>Eukaryota</taxon>
        <taxon>Viridiplantae</taxon>
        <taxon>Streptophyta</taxon>
        <taxon>Embryophyta</taxon>
        <taxon>Tracheophyta</taxon>
        <taxon>Spermatophyta</taxon>
        <taxon>Magnoliopsida</taxon>
        <taxon>Liliopsida</taxon>
        <taxon>Zingiberales</taxon>
        <taxon>Musaceae</taxon>
        <taxon>Ensete</taxon>
    </lineage>
</organism>
<sequence length="70" mass="7843">MKASLVSSSAFILSMASDYFILSEARTRSVDGLGLWESDKNPDSLGHGTLEQIGHVCCMLFDDWSWPWVF</sequence>
<dbReference type="EMBL" id="JAQQAF010000005">
    <property type="protein sequence ID" value="KAJ8484695.1"/>
    <property type="molecule type" value="Genomic_DNA"/>
</dbReference>
<comment type="caution">
    <text evidence="1">The sequence shown here is derived from an EMBL/GenBank/DDBJ whole genome shotgun (WGS) entry which is preliminary data.</text>
</comment>
<keyword evidence="2" id="KW-1185">Reference proteome</keyword>
<evidence type="ECO:0000313" key="1">
    <source>
        <dbReference type="EMBL" id="KAJ8484695.1"/>
    </source>
</evidence>
<dbReference type="Proteomes" id="UP001222027">
    <property type="component" value="Unassembled WGS sequence"/>
</dbReference>
<proteinExistence type="predicted"/>
<accession>A0AAV8QZ47</accession>
<name>A0AAV8QZ47_ENSVE</name>